<proteinExistence type="predicted"/>
<feature type="region of interest" description="Disordered" evidence="2">
    <location>
        <begin position="1988"/>
        <end position="2007"/>
    </location>
</feature>
<evidence type="ECO:0000313" key="4">
    <source>
        <dbReference type="Proteomes" id="UP000008974"/>
    </source>
</evidence>
<name>E1F3J8_GIAIA</name>
<evidence type="ECO:0000313" key="3">
    <source>
        <dbReference type="EMBL" id="EFO62942.1"/>
    </source>
</evidence>
<dbReference type="VEuPathDB" id="GiardiaDB:GLP15_3428"/>
<feature type="coiled-coil region" evidence="1">
    <location>
        <begin position="386"/>
        <end position="464"/>
    </location>
</feature>
<feature type="region of interest" description="Disordered" evidence="2">
    <location>
        <begin position="1715"/>
        <end position="1749"/>
    </location>
</feature>
<feature type="compositionally biased region" description="Polar residues" evidence="2">
    <location>
        <begin position="1878"/>
        <end position="1893"/>
    </location>
</feature>
<feature type="region of interest" description="Disordered" evidence="2">
    <location>
        <begin position="1878"/>
        <end position="1897"/>
    </location>
</feature>
<evidence type="ECO:0008006" key="5">
    <source>
        <dbReference type="Google" id="ProtNLM"/>
    </source>
</evidence>
<feature type="compositionally biased region" description="Polar residues" evidence="2">
    <location>
        <begin position="1995"/>
        <end position="2007"/>
    </location>
</feature>
<evidence type="ECO:0000256" key="2">
    <source>
        <dbReference type="SAM" id="MobiDB-lite"/>
    </source>
</evidence>
<feature type="compositionally biased region" description="Low complexity" evidence="2">
    <location>
        <begin position="723"/>
        <end position="750"/>
    </location>
</feature>
<protein>
    <recommendedName>
        <fullName evidence="5">Chromosome segregation protein SMC</fullName>
    </recommendedName>
</protein>
<reference evidence="3 4" key="1">
    <citation type="journal article" date="2010" name="BMC Genomics">
        <title>Genome analysis and comparative genomics of a Giardia intestinalis assemblage E isolate.</title>
        <authorList>
            <person name="Jerlstrom-Hultqvist J."/>
            <person name="Franzen O."/>
            <person name="Ankarklev J."/>
            <person name="Xu F."/>
            <person name="Nohynkova E."/>
            <person name="Andersson J.O."/>
            <person name="Svard S.G."/>
            <person name="Andersson B."/>
        </authorList>
    </citation>
    <scope>NUCLEOTIDE SEQUENCE [LARGE SCALE GENOMIC DNA]</scope>
    <source>
        <strain evidence="3 4">P15</strain>
    </source>
</reference>
<feature type="compositionally biased region" description="Polar residues" evidence="2">
    <location>
        <begin position="751"/>
        <end position="760"/>
    </location>
</feature>
<sequence>MTTDPLGLNMTELGIVIDHDELQHVCSNCLKYTPEAMALVNELTTNITTILTDSITAVFTALKASIHERPLYVLFEPQLGCDPLTDHQAPKDVYPVFSEAISSAEKKLSETSIAMIADELRAKIVTMLNLEVSKTSALKAQAEDALSELASLKAKLLMKDKFIQQIMQSKSEDHSKLISEITVLREQAFMKRRFGDRYKPDNIEKAVDEGQQQGLGGSLLGSTGEFTVGQGNQANKLIRDQLAATVAENKELKLKLEATGLAHKKLEELEEECTALRLNIQTLESSHIETIAKLESSLKEKTLLISTYQDNERALNMSVQELTKQLRSLEKKRPTSSDITSRTDTDLFRENTELKTKVFELQEQLMTNQLEKKQDSAEDTNLAETLLNLQKELQEKIAEANSYRQKLEEAGLLNAPIEAFIKLSDHNIAVAALNSQIGELEAQNQDLIELSEKLQRQVDQLIENEAIEINNVLEANEILHKQKLKNAVEAAVCIDSFNESIQAAKRAITNFDDFGCQVPDKRARKSALRSGEGDDLDIQDDEGCREDAEASRIRRAIDAARKIYANRLPTINEPALSYDVSSVDEVFKQLFDTAKTAKTQLMKKHHETLQSEAQTLMRNLNLHDRIARTISNYTNFVDQPPKDPLKLLSKEQLRDVLCEDIDIGPLDDSSLEQDETLAGVPNAPHEKQDKALNRDLIVKEPHDSPPAKPDGPAPRSRKRRASPSKVKSGRSTLSTPISSTTRPTTRKSGTMLSGTTTSHASEVEELDGEKDFFRASVPNSPVRETFNVRASASRGVESDSDSDSQMTYALTDNGKRMALIKCVRAPRLKSSGRGPRLLIRLLKDKLTGEVRDELGRLVSVENLYMYGYCLDSRGDLVYYGDCSINKKASDDPDTIIRKFLADDEGELLLPNGQRISREDALRFGYKGPARNGTYIFIGQPLDLYEQVMRLSPDGVSAMVAKVLGQDIEYNDVIADFTLKLDLDEVTQKPYVYIDNDVTSLQGSAQDTSHIFPHARAIEFLHRVDPESLKVPEEDAFKIGILPDAGGVYHYARPALHLSQVDDLLVTDPQGNEIKVEDALEAGYTGPFGSQQEYYYFSPVLPGETRVCELVSNGSKLRITTNNDENTAYEVAIADAYKYGFLPAPSGTYHYAGDLPYLRELDTNSNVLYDLLDKPVNRKDAEQHGYLRHNDGKYYYIGLANLPQKQSPPPIVEPSSSIDLCDSSFDNQSEADGINTTCADITLLYDKRIDIFIEKNTGYVVDNKAMLRDYGYLIDNTRTPHFVGINNLGKVLPHGTDMNTIDQSKTIITGYDNKMHLYDQKDIDAYYENNVAIVPKKIDIVKLQKRLETVNDPNQVRKLAEHMQRLDKRQLEFSQPHIRDISSCSSEKVSILIDDGVGKSTVLNVKGNELQDPASNALSKLDATIIQREHRQPKDVADDLIVEELVNAQAQPHSCLPACKSIGGISSSIVYTDPAGPAPKNLIDTLDNCTIINNTSLGAGLNHASTGRKAVALCSHNIDRELLGHKIGYSCSPDRAVFKRHGPGLVVTTYGSVDDTFIHMKGTNYRTHVLTPSRRGHIVIQNIIKPSPNTSIRPLFDRDAGIVFDGQTNEILGHVNEITGDIEDITGRTIGHSELRSRTIKYFGTEGSPREALMRAPIHRLRSTTVASAVTPLQRSRSHDPRHSVELGQEDYAFDELVETPLRTISTKAYIAMNTPTQIKSPNPPPLSSSVKGLSSRRNLIDPKSGRTTQGLTKSNMVLVTLHDPDIPLDLDPHAITTSQVNMHTETIPRGGSAPARGSFGLSDTGFKEDSIVSMHDGIFPGIDDRTRLGVTPTELVRATSHRVIRRSPSLIPGMHNPAPPSLNTLHKEGKTLNALSNTLPVTSQKPPNSTLHRTSSKHDTSIDYLMCQKPVRRAQSMRYVTGHMLPSMTLPHELLRRPYYKDATSGWIPYTQVTLVPDDSKMLSESCSAPLSILQSLAYRTLQPSSLPAKPIRPHTTNDASEATSATSRVALVSDEEDLVDTDIGCNRSPQVLPLMRYSSNSATMKGSAVIHMKRSKGRFSDPHKKVTGISLRGASNPVVSKQISCSLSQEARATSSCLTKGSECQPVQVDTRPPSNLPATFPPVASVVESTEALVPICSKHEHLLSKTNKPKETLPLNAAPPLPETKQCDTIYQPINLVTSRRLLSIQPKKLGPRQAHQPRIIQIVQDDLNTSASSRTHGFQAHFALDAIKELEASGLAINTSPRRRHQ</sequence>
<dbReference type="OrthoDB" id="10322137at2759"/>
<dbReference type="OMA" id="YQDNERA"/>
<dbReference type="Proteomes" id="UP000008974">
    <property type="component" value="Unassembled WGS sequence"/>
</dbReference>
<comment type="caution">
    <text evidence="3">The sequence shown here is derived from an EMBL/GenBank/DDBJ whole genome shotgun (WGS) entry which is preliminary data.</text>
</comment>
<gene>
    <name evidence="3" type="ORF">GLP15_3428</name>
</gene>
<keyword evidence="1" id="KW-0175">Coiled coil</keyword>
<organism evidence="3 4">
    <name type="scientific">Giardia intestinalis (strain P15)</name>
    <name type="common">Giardia lamblia</name>
    <dbReference type="NCBI Taxonomy" id="658858"/>
    <lineage>
        <taxon>Eukaryota</taxon>
        <taxon>Metamonada</taxon>
        <taxon>Diplomonadida</taxon>
        <taxon>Hexamitidae</taxon>
        <taxon>Giardiinae</taxon>
        <taxon>Giardia</taxon>
    </lineage>
</organism>
<evidence type="ECO:0000256" key="1">
    <source>
        <dbReference type="SAM" id="Coils"/>
    </source>
</evidence>
<dbReference type="EMBL" id="ACVC01000157">
    <property type="protein sequence ID" value="EFO62942.1"/>
    <property type="molecule type" value="Genomic_DNA"/>
</dbReference>
<feature type="region of interest" description="Disordered" evidence="2">
    <location>
        <begin position="699"/>
        <end position="767"/>
    </location>
</feature>
<feature type="compositionally biased region" description="Polar residues" evidence="2">
    <location>
        <begin position="1727"/>
        <end position="1737"/>
    </location>
</feature>
<accession>E1F3J8</accession>